<organism evidence="2 3">
    <name type="scientific">Lophiotrema nucula</name>
    <dbReference type="NCBI Taxonomy" id="690887"/>
    <lineage>
        <taxon>Eukaryota</taxon>
        <taxon>Fungi</taxon>
        <taxon>Dikarya</taxon>
        <taxon>Ascomycota</taxon>
        <taxon>Pezizomycotina</taxon>
        <taxon>Dothideomycetes</taxon>
        <taxon>Pleosporomycetidae</taxon>
        <taxon>Pleosporales</taxon>
        <taxon>Lophiotremataceae</taxon>
        <taxon>Lophiotrema</taxon>
    </lineage>
</organism>
<gene>
    <name evidence="2" type="ORF">BDV96DRAFT_642701</name>
</gene>
<proteinExistence type="predicted"/>
<accession>A0A6A5ZLG2</accession>
<dbReference type="Pfam" id="PF23155">
    <property type="entry name" value="DUF7053"/>
    <property type="match status" value="1"/>
</dbReference>
<reference evidence="2" key="1">
    <citation type="journal article" date="2020" name="Stud. Mycol.">
        <title>101 Dothideomycetes genomes: a test case for predicting lifestyles and emergence of pathogens.</title>
        <authorList>
            <person name="Haridas S."/>
            <person name="Albert R."/>
            <person name="Binder M."/>
            <person name="Bloem J."/>
            <person name="Labutti K."/>
            <person name="Salamov A."/>
            <person name="Andreopoulos B."/>
            <person name="Baker S."/>
            <person name="Barry K."/>
            <person name="Bills G."/>
            <person name="Bluhm B."/>
            <person name="Cannon C."/>
            <person name="Castanera R."/>
            <person name="Culley D."/>
            <person name="Daum C."/>
            <person name="Ezra D."/>
            <person name="Gonzalez J."/>
            <person name="Henrissat B."/>
            <person name="Kuo A."/>
            <person name="Liang C."/>
            <person name="Lipzen A."/>
            <person name="Lutzoni F."/>
            <person name="Magnuson J."/>
            <person name="Mondo S."/>
            <person name="Nolan M."/>
            <person name="Ohm R."/>
            <person name="Pangilinan J."/>
            <person name="Park H.-J."/>
            <person name="Ramirez L."/>
            <person name="Alfaro M."/>
            <person name="Sun H."/>
            <person name="Tritt A."/>
            <person name="Yoshinaga Y."/>
            <person name="Zwiers L.-H."/>
            <person name="Turgeon B."/>
            <person name="Goodwin S."/>
            <person name="Spatafora J."/>
            <person name="Crous P."/>
            <person name="Grigoriev I."/>
        </authorList>
    </citation>
    <scope>NUCLEOTIDE SEQUENCE</scope>
    <source>
        <strain evidence="2">CBS 627.86</strain>
    </source>
</reference>
<evidence type="ECO:0000313" key="3">
    <source>
        <dbReference type="Proteomes" id="UP000799770"/>
    </source>
</evidence>
<name>A0A6A5ZLG2_9PLEO</name>
<evidence type="ECO:0000313" key="2">
    <source>
        <dbReference type="EMBL" id="KAF2119687.1"/>
    </source>
</evidence>
<dbReference type="OrthoDB" id="3905686at2759"/>
<protein>
    <recommendedName>
        <fullName evidence="1">DUF7053 domain-containing protein</fullName>
    </recommendedName>
</protein>
<dbReference type="AlphaFoldDB" id="A0A6A5ZLG2"/>
<keyword evidence="3" id="KW-1185">Reference proteome</keyword>
<dbReference type="Proteomes" id="UP000799770">
    <property type="component" value="Unassembled WGS sequence"/>
</dbReference>
<sequence length="140" mass="15163">MSTTNVSTSIPTGLAQDQVLAALHNHDLMIKTLCPALISYEFESGDPNTQATYSVTDKKPIGQTTYKLTLTNVVDGVDSLVNAKPPVGILTIAGKWRVKNGQLVEDVEIDGNFMMKKMAKGNVEKTHPAQHSQLLEQAKA</sequence>
<dbReference type="EMBL" id="ML977315">
    <property type="protein sequence ID" value="KAF2119687.1"/>
    <property type="molecule type" value="Genomic_DNA"/>
</dbReference>
<evidence type="ECO:0000259" key="1">
    <source>
        <dbReference type="Pfam" id="PF23155"/>
    </source>
</evidence>
<dbReference type="InterPro" id="IPR055481">
    <property type="entry name" value="DUF7053"/>
</dbReference>
<feature type="domain" description="DUF7053" evidence="1">
    <location>
        <begin position="4"/>
        <end position="139"/>
    </location>
</feature>